<proteinExistence type="predicted"/>
<gene>
    <name evidence="2" type="ORF">DIABBA_LOCUS6416</name>
</gene>
<dbReference type="OrthoDB" id="10634495at2759"/>
<keyword evidence="1" id="KW-0175">Coiled coil</keyword>
<feature type="coiled-coil region" evidence="1">
    <location>
        <begin position="78"/>
        <end position="105"/>
    </location>
</feature>
<protein>
    <submittedName>
        <fullName evidence="2">Uncharacterized protein</fullName>
    </submittedName>
</protein>
<evidence type="ECO:0000313" key="2">
    <source>
        <dbReference type="EMBL" id="CAG9832980.1"/>
    </source>
</evidence>
<evidence type="ECO:0000256" key="1">
    <source>
        <dbReference type="SAM" id="Coils"/>
    </source>
</evidence>
<organism evidence="2 3">
    <name type="scientific">Diabrotica balteata</name>
    <name type="common">Banded cucumber beetle</name>
    <dbReference type="NCBI Taxonomy" id="107213"/>
    <lineage>
        <taxon>Eukaryota</taxon>
        <taxon>Metazoa</taxon>
        <taxon>Ecdysozoa</taxon>
        <taxon>Arthropoda</taxon>
        <taxon>Hexapoda</taxon>
        <taxon>Insecta</taxon>
        <taxon>Pterygota</taxon>
        <taxon>Neoptera</taxon>
        <taxon>Endopterygota</taxon>
        <taxon>Coleoptera</taxon>
        <taxon>Polyphaga</taxon>
        <taxon>Cucujiformia</taxon>
        <taxon>Chrysomeloidea</taxon>
        <taxon>Chrysomelidae</taxon>
        <taxon>Galerucinae</taxon>
        <taxon>Diabroticina</taxon>
        <taxon>Diabroticites</taxon>
        <taxon>Diabrotica</taxon>
    </lineage>
</organism>
<dbReference type="AlphaFoldDB" id="A0A9N9T023"/>
<dbReference type="Proteomes" id="UP001153709">
    <property type="component" value="Chromosome 4"/>
</dbReference>
<evidence type="ECO:0000313" key="3">
    <source>
        <dbReference type="Proteomes" id="UP001153709"/>
    </source>
</evidence>
<dbReference type="EMBL" id="OU898279">
    <property type="protein sequence ID" value="CAG9832980.1"/>
    <property type="molecule type" value="Genomic_DNA"/>
</dbReference>
<sequence>MYVFLVAVKIAKGEEPIVDVKVNSRVKVLHSEVGVQGQLTIGGHRTGFHGSADANILGQKANVHADLLNIHKNPNDTHHQHESAIKKLKELINKKKNQNEVVNGDQYIENEYPSGGQNVYYLPEEQNYPQYREVYQPNVVSDVQNVANDRGYPVYIPTGNAQDLADYYKYGAPGSPSMYVDNEGRYVREDTFWQQEDNYKTNPKYLAAVEDGDYSGLIDILVFLVALIATSHCFFLTQIGKGVAGLAGNVVQGAGSVVEGAGNVVYQGGKTVVNGAGQTVVGAANVVGQGGAAVAQGAGVVVKETGKVVEKVADKTGKVITGQEPLANLNIDTKVKILGNEVGIKGGVKLGVGKQLGAHAGVNANILGQKANVNAGILNSSPNRHTKIIVQEKNVIPEETLEKLSIFKLIKNLMIVRLMTQMQAVVENLGPHNKLGSSIKAIKVLNVFGFANTEKRKRFYKKESIPSKIKKQQNCESYEELAKKKD</sequence>
<keyword evidence="3" id="KW-1185">Reference proteome</keyword>
<reference evidence="2" key="1">
    <citation type="submission" date="2022-01" db="EMBL/GenBank/DDBJ databases">
        <authorList>
            <person name="King R."/>
        </authorList>
    </citation>
    <scope>NUCLEOTIDE SEQUENCE</scope>
</reference>
<name>A0A9N9T023_DIABA</name>
<accession>A0A9N9T023</accession>